<feature type="transmembrane region" description="Helical" evidence="7">
    <location>
        <begin position="109"/>
        <end position="131"/>
    </location>
</feature>
<name>A0A0J9XER5_GEOCN</name>
<dbReference type="SUPFAM" id="SSF81321">
    <property type="entry name" value="Family A G protein-coupled receptor-like"/>
    <property type="match status" value="1"/>
</dbReference>
<proteinExistence type="inferred from homology"/>
<feature type="transmembrane region" description="Helical" evidence="7">
    <location>
        <begin position="138"/>
        <end position="158"/>
    </location>
</feature>
<dbReference type="GO" id="GO:0005783">
    <property type="term" value="C:endoplasmic reticulum"/>
    <property type="evidence" value="ECO:0007669"/>
    <property type="project" value="TreeGrafter"/>
</dbReference>
<evidence type="ECO:0008006" key="11">
    <source>
        <dbReference type="Google" id="ProtNLM"/>
    </source>
</evidence>
<evidence type="ECO:0000256" key="5">
    <source>
        <dbReference type="ARBA" id="ARBA00023136"/>
    </source>
</evidence>
<feature type="transmembrane region" description="Helical" evidence="7">
    <location>
        <begin position="59"/>
        <end position="77"/>
    </location>
</feature>
<comment type="caution">
    <text evidence="8">The sequence shown here is derived from an EMBL/GenBank/DDBJ whole genome shotgun (WGS) entry which is preliminary data.</text>
</comment>
<reference evidence="8 10" key="1">
    <citation type="submission" date="2014-03" db="EMBL/GenBank/DDBJ databases">
        <authorList>
            <person name="Casaregola S."/>
        </authorList>
    </citation>
    <scope>NUCLEOTIDE SEQUENCE [LARGE SCALE GENOMIC DNA]</scope>
    <source>
        <strain evidence="8 10">CLIB 918</strain>
    </source>
</reference>
<dbReference type="AlphaFoldDB" id="A0A0J9XER5"/>
<comment type="subcellular location">
    <subcellularLocation>
        <location evidence="1">Membrane</location>
        <topology evidence="1">Multi-pass membrane protein</topology>
    </subcellularLocation>
</comment>
<dbReference type="EMBL" id="CCBN010000012">
    <property type="protein sequence ID" value="CDO55869.1"/>
    <property type="molecule type" value="Genomic_DNA"/>
</dbReference>
<feature type="transmembrane region" description="Helical" evidence="7">
    <location>
        <begin position="31"/>
        <end position="52"/>
    </location>
</feature>
<dbReference type="GO" id="GO:0005886">
    <property type="term" value="C:plasma membrane"/>
    <property type="evidence" value="ECO:0007669"/>
    <property type="project" value="TreeGrafter"/>
</dbReference>
<dbReference type="Pfam" id="PF01036">
    <property type="entry name" value="Bac_rhodopsin"/>
    <property type="match status" value="1"/>
</dbReference>
<evidence type="ECO:0000256" key="6">
    <source>
        <dbReference type="SAM" id="MobiDB-lite"/>
    </source>
</evidence>
<evidence type="ECO:0000313" key="8">
    <source>
        <dbReference type="EMBL" id="CDO55869.1"/>
    </source>
</evidence>
<evidence type="ECO:0000313" key="9">
    <source>
        <dbReference type="EMBL" id="KAF5102521.1"/>
    </source>
</evidence>
<keyword evidence="10" id="KW-1185">Reference proteome</keyword>
<accession>A0A0J9XER5</accession>
<evidence type="ECO:0000313" key="10">
    <source>
        <dbReference type="Proteomes" id="UP000242525"/>
    </source>
</evidence>
<reference evidence="9" key="2">
    <citation type="journal article" date="2020" name="Front. Microbiol.">
        <title>Phenotypic and Genetic Characterization of the Cheese Ripening Yeast Geotrichum candidum.</title>
        <authorList>
            <person name="Perkins V."/>
            <person name="Vignola S."/>
            <person name="Lessard M.H."/>
            <person name="Plante P.L."/>
            <person name="Corbeil J."/>
            <person name="Dugat-Bony E."/>
            <person name="Frenette M."/>
            <person name="Labrie S."/>
        </authorList>
    </citation>
    <scope>NUCLEOTIDE SEQUENCE</scope>
    <source>
        <strain evidence="9">LMA-70</strain>
    </source>
</reference>
<protein>
    <recommendedName>
        <fullName evidence="11">Family A G protein-coupled receptor-like protein</fullName>
    </recommendedName>
</protein>
<dbReference type="Gene3D" id="1.20.1070.10">
    <property type="entry name" value="Rhodopsin 7-helix transmembrane proteins"/>
    <property type="match status" value="1"/>
</dbReference>
<dbReference type="SMART" id="SM01021">
    <property type="entry name" value="Bac_rhodopsin"/>
    <property type="match status" value="1"/>
</dbReference>
<dbReference type="OrthoDB" id="536545at2759"/>
<organism evidence="8 10">
    <name type="scientific">Geotrichum candidum</name>
    <name type="common">Oospora lactis</name>
    <name type="synonym">Dipodascus geotrichum</name>
    <dbReference type="NCBI Taxonomy" id="1173061"/>
    <lineage>
        <taxon>Eukaryota</taxon>
        <taxon>Fungi</taxon>
        <taxon>Dikarya</taxon>
        <taxon>Ascomycota</taxon>
        <taxon>Saccharomycotina</taxon>
        <taxon>Dipodascomycetes</taxon>
        <taxon>Dipodascales</taxon>
        <taxon>Dipodascaceae</taxon>
        <taxon>Geotrichum</taxon>
    </lineage>
</organism>
<keyword evidence="4 7" id="KW-1133">Transmembrane helix</keyword>
<evidence type="ECO:0000256" key="7">
    <source>
        <dbReference type="SAM" id="Phobius"/>
    </source>
</evidence>
<feature type="transmembrane region" description="Helical" evidence="7">
    <location>
        <begin position="231"/>
        <end position="253"/>
    </location>
</feature>
<dbReference type="Proteomes" id="UP000750522">
    <property type="component" value="Unassembled WGS sequence"/>
</dbReference>
<evidence type="ECO:0000256" key="2">
    <source>
        <dbReference type="ARBA" id="ARBA00008130"/>
    </source>
</evidence>
<feature type="transmembrane region" description="Helical" evidence="7">
    <location>
        <begin position="164"/>
        <end position="185"/>
    </location>
</feature>
<comment type="similarity">
    <text evidence="2">Belongs to the archaeal/bacterial/fungal opsin family.</text>
</comment>
<feature type="transmembrane region" description="Helical" evidence="7">
    <location>
        <begin position="197"/>
        <end position="219"/>
    </location>
</feature>
<sequence length="314" mass="34682">MPDLFVRGNDAVAINPADGTDFHLTEHGSDWLWAAFSLFALSTLVSVGLSYSKPRSERLFYNINSIALLVMSVTYFTTASNLGWTSIQAEFNHVQVSDQTVEPGFRQIFYARFVGWFLAFPLVIVNYATLFSLDWSNLVFTVATQWMTVIGLLIGSLIKSTYKWGYFTFGAFGFILEAVELMWYFRRSANEADFAKAGIVLTSLSTLLLMLYPVAWGLSYGGNVIQPDSEAVFFGVLDVCFFVILGAIFLFFASGVDYTSYGIATLGRPVLHRTNYMRPGAATVSSPAAKEAALNNNNNNRHSGETAADPNQAV</sequence>
<dbReference type="PANTHER" id="PTHR28286">
    <property type="match status" value="1"/>
</dbReference>
<evidence type="ECO:0000256" key="1">
    <source>
        <dbReference type="ARBA" id="ARBA00004141"/>
    </source>
</evidence>
<gene>
    <name evidence="8" type="ORF">BN980_GECA12s03563g</name>
    <name evidence="9" type="ORF">DV451_001814</name>
</gene>
<dbReference type="InterPro" id="IPR043476">
    <property type="entry name" value="Yro2-like_7TM"/>
</dbReference>
<dbReference type="InterPro" id="IPR001425">
    <property type="entry name" value="Arc/bac/fun_rhodopsins"/>
</dbReference>
<dbReference type="CDD" id="cd15239">
    <property type="entry name" value="7tm_YRO2_fungal-like"/>
    <property type="match status" value="1"/>
</dbReference>
<keyword evidence="3 7" id="KW-0812">Transmembrane</keyword>
<feature type="region of interest" description="Disordered" evidence="6">
    <location>
        <begin position="294"/>
        <end position="314"/>
    </location>
</feature>
<reference evidence="9" key="3">
    <citation type="submission" date="2020-01" db="EMBL/GenBank/DDBJ databases">
        <authorList>
            <person name="Perkins V."/>
            <person name="Lessard M.-H."/>
            <person name="Dugat-Bony E."/>
            <person name="Frenette M."/>
            <person name="Labrie S."/>
        </authorList>
    </citation>
    <scope>NUCLEOTIDE SEQUENCE</scope>
    <source>
        <strain evidence="9">LMA-70</strain>
    </source>
</reference>
<keyword evidence="5 7" id="KW-0472">Membrane</keyword>
<evidence type="ECO:0000256" key="3">
    <source>
        <dbReference type="ARBA" id="ARBA00022692"/>
    </source>
</evidence>
<dbReference type="Proteomes" id="UP000242525">
    <property type="component" value="Unassembled WGS sequence"/>
</dbReference>
<dbReference type="EMBL" id="QQZK01000029">
    <property type="protein sequence ID" value="KAF5102521.1"/>
    <property type="molecule type" value="Genomic_DNA"/>
</dbReference>
<dbReference type="FunFam" id="1.20.1070.10:FF:000160">
    <property type="entry name" value="Related to Opsin-1"/>
    <property type="match status" value="1"/>
</dbReference>
<dbReference type="PANTHER" id="PTHR28286:SF1">
    <property type="entry name" value="30 KDA HEAT SHOCK PROTEIN-RELATED"/>
    <property type="match status" value="1"/>
</dbReference>
<evidence type="ECO:0000256" key="4">
    <source>
        <dbReference type="ARBA" id="ARBA00022989"/>
    </source>
</evidence>